<dbReference type="InterPro" id="IPR046373">
    <property type="entry name" value="Acyl-CoA_Oxase/DH_mid-dom_sf"/>
</dbReference>
<evidence type="ECO:0000259" key="9">
    <source>
        <dbReference type="Pfam" id="PF02771"/>
    </source>
</evidence>
<evidence type="ECO:0000313" key="12">
    <source>
        <dbReference type="Proteomes" id="UP000253970"/>
    </source>
</evidence>
<dbReference type="PANTHER" id="PTHR43884:SF12">
    <property type="entry name" value="ISOVALERYL-COA DEHYDROGENASE, MITOCHONDRIAL-RELATED"/>
    <property type="match status" value="1"/>
</dbReference>
<protein>
    <submittedName>
        <fullName evidence="10">Acyl-CoA dehydrogenase</fullName>
    </submittedName>
</protein>
<feature type="domain" description="Acyl-CoA oxidase/dehydrogenase middle" evidence="8">
    <location>
        <begin position="120"/>
        <end position="214"/>
    </location>
</feature>
<dbReference type="Gene3D" id="2.40.110.10">
    <property type="entry name" value="Butyryl-CoA Dehydrogenase, subunit A, domain 2"/>
    <property type="match status" value="1"/>
</dbReference>
<gene>
    <name evidence="10" type="ORF">C1875_09855</name>
    <name evidence="11" type="ORF">FIC87_00445</name>
</gene>
<keyword evidence="4 6" id="KW-0274">FAD</keyword>
<dbReference type="PROSITE" id="PS00072">
    <property type="entry name" value="ACYL_COA_DH_1"/>
    <property type="match status" value="1"/>
</dbReference>
<evidence type="ECO:0000256" key="6">
    <source>
        <dbReference type="RuleBase" id="RU362125"/>
    </source>
</evidence>
<dbReference type="SUPFAM" id="SSF47203">
    <property type="entry name" value="Acyl-CoA dehydrogenase C-terminal domain-like"/>
    <property type="match status" value="1"/>
</dbReference>
<dbReference type="SUPFAM" id="SSF56645">
    <property type="entry name" value="Acyl-CoA dehydrogenase NM domain-like"/>
    <property type="match status" value="1"/>
</dbReference>
<dbReference type="InterPro" id="IPR037069">
    <property type="entry name" value="AcylCoA_DH/ox_N_sf"/>
</dbReference>
<dbReference type="InterPro" id="IPR036250">
    <property type="entry name" value="AcylCo_DH-like_C"/>
</dbReference>
<dbReference type="AlphaFoldDB" id="A0A369MEJ8"/>
<organism evidence="10 12">
    <name type="scientific">Eggerthella lenta</name>
    <name type="common">Eubacterium lentum</name>
    <dbReference type="NCBI Taxonomy" id="84112"/>
    <lineage>
        <taxon>Bacteria</taxon>
        <taxon>Bacillati</taxon>
        <taxon>Actinomycetota</taxon>
        <taxon>Coriobacteriia</taxon>
        <taxon>Eggerthellales</taxon>
        <taxon>Eggerthellaceae</taxon>
        <taxon>Eggerthella</taxon>
    </lineage>
</organism>
<evidence type="ECO:0000313" key="13">
    <source>
        <dbReference type="Proteomes" id="UP000312594"/>
    </source>
</evidence>
<dbReference type="FunFam" id="2.40.110.10:FF:000001">
    <property type="entry name" value="Acyl-CoA dehydrogenase, mitochondrial"/>
    <property type="match status" value="1"/>
</dbReference>
<dbReference type="EMBL" id="PPTU01000014">
    <property type="protein sequence ID" value="RDB69384.1"/>
    <property type="molecule type" value="Genomic_DNA"/>
</dbReference>
<dbReference type="Pfam" id="PF02771">
    <property type="entry name" value="Acyl-CoA_dh_N"/>
    <property type="match status" value="1"/>
</dbReference>
<dbReference type="Gene3D" id="1.10.540.10">
    <property type="entry name" value="Acyl-CoA dehydrogenase/oxidase, N-terminal domain"/>
    <property type="match status" value="1"/>
</dbReference>
<dbReference type="InterPro" id="IPR009075">
    <property type="entry name" value="AcylCo_DH/oxidase_C"/>
</dbReference>
<dbReference type="Pfam" id="PF02770">
    <property type="entry name" value="Acyl-CoA_dh_M"/>
    <property type="match status" value="1"/>
</dbReference>
<feature type="domain" description="Acyl-CoA dehydrogenase/oxidase N-terminal" evidence="9">
    <location>
        <begin position="5"/>
        <end position="116"/>
    </location>
</feature>
<dbReference type="FunFam" id="1.20.140.10:FF:000004">
    <property type="entry name" value="Acyl-CoA dehydrogenase FadE25"/>
    <property type="match status" value="1"/>
</dbReference>
<evidence type="ECO:0000313" key="11">
    <source>
        <dbReference type="EMBL" id="TNU96191.1"/>
    </source>
</evidence>
<name>A0A369MEJ8_EGGLN</name>
<evidence type="ECO:0000256" key="2">
    <source>
        <dbReference type="ARBA" id="ARBA00009347"/>
    </source>
</evidence>
<keyword evidence="3 6" id="KW-0285">Flavoprotein</keyword>
<dbReference type="PIRSF" id="PIRSF016578">
    <property type="entry name" value="HsaA"/>
    <property type="match status" value="1"/>
</dbReference>
<feature type="domain" description="Acyl-CoA dehydrogenase/oxidase C-terminal" evidence="7">
    <location>
        <begin position="226"/>
        <end position="376"/>
    </location>
</feature>
<reference evidence="11 13" key="1">
    <citation type="journal article" date="2005" name="Appl. Environ. Microbiol.">
        <title>Intestinal bacterial communities that produce active estrogen-like compounds enterodiol and enterolactone in humans.</title>
        <authorList>
            <person name="Clavel T."/>
            <person name="Henderson G."/>
            <person name="Alpert C.A."/>
            <person name="Philippe C."/>
            <person name="Rigottier-Gois L."/>
            <person name="Dore J."/>
            <person name="Blaut M."/>
        </authorList>
    </citation>
    <scope>NUCLEOTIDE SEQUENCE [LARGE SCALE GENOMIC DNA]</scope>
    <source>
        <strain evidence="11 13">SECO-MT75m2</strain>
    </source>
</reference>
<comment type="cofactor">
    <cofactor evidence="1 6">
        <name>FAD</name>
        <dbReference type="ChEBI" id="CHEBI:57692"/>
    </cofactor>
</comment>
<evidence type="ECO:0000256" key="1">
    <source>
        <dbReference type="ARBA" id="ARBA00001974"/>
    </source>
</evidence>
<dbReference type="RefSeq" id="WP_114534188.1">
    <property type="nucleotide sequence ID" value="NZ_CP089333.1"/>
</dbReference>
<dbReference type="InterPro" id="IPR006091">
    <property type="entry name" value="Acyl-CoA_Oxase/DH_mid-dom"/>
</dbReference>
<evidence type="ECO:0000259" key="7">
    <source>
        <dbReference type="Pfam" id="PF00441"/>
    </source>
</evidence>
<evidence type="ECO:0000259" key="8">
    <source>
        <dbReference type="Pfam" id="PF02770"/>
    </source>
</evidence>
<dbReference type="InterPro" id="IPR006089">
    <property type="entry name" value="Acyl-CoA_DH_CS"/>
</dbReference>
<evidence type="ECO:0000313" key="10">
    <source>
        <dbReference type="EMBL" id="RDB69384.1"/>
    </source>
</evidence>
<dbReference type="Gene3D" id="1.20.140.10">
    <property type="entry name" value="Butyryl-CoA Dehydrogenase, subunit A, domain 3"/>
    <property type="match status" value="1"/>
</dbReference>
<dbReference type="GO" id="GO:0050660">
    <property type="term" value="F:flavin adenine dinucleotide binding"/>
    <property type="evidence" value="ECO:0007669"/>
    <property type="project" value="InterPro"/>
</dbReference>
<reference evidence="10 12" key="2">
    <citation type="journal article" date="2018" name="Elife">
        <title>Discovery and characterization of a prevalent human gut bacterial enzyme sufficient for the inactivation of a family of plant toxins.</title>
        <authorList>
            <person name="Koppel N."/>
            <person name="Bisanz J.E."/>
            <person name="Pandelia M.E."/>
            <person name="Turnbaugh P.J."/>
            <person name="Balskus E.P."/>
        </authorList>
    </citation>
    <scope>NUCLEOTIDE SEQUENCE [LARGE SCALE GENOMIC DNA]</scope>
    <source>
        <strain evidence="10 12">W1 BHI 6</strain>
    </source>
</reference>
<proteinExistence type="inferred from homology"/>
<accession>A0A369MEJ8</accession>
<evidence type="ECO:0000256" key="3">
    <source>
        <dbReference type="ARBA" id="ARBA00022630"/>
    </source>
</evidence>
<dbReference type="Proteomes" id="UP000253970">
    <property type="component" value="Unassembled WGS sequence"/>
</dbReference>
<comment type="similarity">
    <text evidence="2 6">Belongs to the acyl-CoA dehydrogenase family.</text>
</comment>
<dbReference type="Pfam" id="PF00441">
    <property type="entry name" value="Acyl-CoA_dh_1"/>
    <property type="match status" value="1"/>
</dbReference>
<evidence type="ECO:0000256" key="4">
    <source>
        <dbReference type="ARBA" id="ARBA00022827"/>
    </source>
</evidence>
<dbReference type="PROSITE" id="PS00073">
    <property type="entry name" value="ACYL_COA_DH_2"/>
    <property type="match status" value="1"/>
</dbReference>
<dbReference type="InterPro" id="IPR013786">
    <property type="entry name" value="AcylCoA_DH/ox_N"/>
</dbReference>
<comment type="caution">
    <text evidence="10">The sequence shown here is derived from an EMBL/GenBank/DDBJ whole genome shotgun (WGS) entry which is preliminary data.</text>
</comment>
<dbReference type="Proteomes" id="UP000312594">
    <property type="component" value="Unassembled WGS sequence"/>
</dbReference>
<dbReference type="GO" id="GO:0003995">
    <property type="term" value="F:acyl-CoA dehydrogenase activity"/>
    <property type="evidence" value="ECO:0007669"/>
    <property type="project" value="InterPro"/>
</dbReference>
<keyword evidence="5 6" id="KW-0560">Oxidoreductase</keyword>
<sequence>MYELTQEERMILSMVDDLCVDVVAERAAAIDEEDEFPQDIYELFVEQGLFALAYGEEHGGVEVSMHCWVQVIERIARESPAVALMILISAIGSDALVFSGSAEQQRAILPALAAGEAKICFALTEPNAGSDISAISTTALPDGDGYTINGGKIFITNGAVGDWFTVFARVVEDGQSKPSCFIVHRDTPGLVIGRKEDKMGLRGSVTSQLYFENMHVGPEAVVGEVGDGFAIAHHTLNRGRLAVAALATGVTAASLAAAAAYAKERIQFGKHIADLQAIRFMLADMEIALEASRLLLDQAASAFGGDIQTMMKTASVAKVYCSEAAVKAAETAVQIFGGYGLCKDYPVERYYRDAKSFTIVEGTSQVQRSLIAKSVLKEY</sequence>
<dbReference type="InterPro" id="IPR009100">
    <property type="entry name" value="AcylCoA_DH/oxidase_NM_dom_sf"/>
</dbReference>
<dbReference type="EMBL" id="VEVP01000001">
    <property type="protein sequence ID" value="TNU96191.1"/>
    <property type="molecule type" value="Genomic_DNA"/>
</dbReference>
<evidence type="ECO:0000256" key="5">
    <source>
        <dbReference type="ARBA" id="ARBA00023002"/>
    </source>
</evidence>
<reference evidence="11" key="3">
    <citation type="submission" date="2019-06" db="EMBL/GenBank/DDBJ databases">
        <authorList>
            <person name="Bisanz J.E."/>
            <person name="Turnbaugh P.J."/>
        </authorList>
    </citation>
    <scope>NUCLEOTIDE SEQUENCE</scope>
    <source>
        <strain evidence="11">SECO-MT75m2</strain>
    </source>
</reference>
<dbReference type="PANTHER" id="PTHR43884">
    <property type="entry name" value="ACYL-COA DEHYDROGENASE"/>
    <property type="match status" value="1"/>
</dbReference>